<dbReference type="PANTHER" id="PTHR21022:SF19">
    <property type="entry name" value="PREPHENATE DEHYDRATASE-RELATED"/>
    <property type="match status" value="1"/>
</dbReference>
<dbReference type="GO" id="GO:0004664">
    <property type="term" value="F:prephenate dehydratase activity"/>
    <property type="evidence" value="ECO:0007669"/>
    <property type="project" value="UniProtKB-UniRule"/>
</dbReference>
<name>A0A4S3B6F7_9ENTE</name>
<evidence type="ECO:0000256" key="3">
    <source>
        <dbReference type="ARBA" id="ARBA00021872"/>
    </source>
</evidence>
<dbReference type="PANTHER" id="PTHR21022">
    <property type="entry name" value="PREPHENATE DEHYDRATASE P PROTEIN"/>
    <property type="match status" value="1"/>
</dbReference>
<protein>
    <recommendedName>
        <fullName evidence="3 10">Prephenate dehydratase</fullName>
        <shortName evidence="10">PDT</shortName>
        <ecNumber evidence="2 10">4.2.1.51</ecNumber>
    </recommendedName>
</protein>
<evidence type="ECO:0000256" key="10">
    <source>
        <dbReference type="RuleBase" id="RU361254"/>
    </source>
</evidence>
<dbReference type="PROSITE" id="PS00858">
    <property type="entry name" value="PREPHENATE_DEHYDR_2"/>
    <property type="match status" value="1"/>
</dbReference>
<evidence type="ECO:0000259" key="11">
    <source>
        <dbReference type="PROSITE" id="PS51171"/>
    </source>
</evidence>
<dbReference type="InterPro" id="IPR018528">
    <property type="entry name" value="Preph_deHydtase_CS"/>
</dbReference>
<comment type="caution">
    <text evidence="13">The sequence shown here is derived from an EMBL/GenBank/DDBJ whole genome shotgun (WGS) entry which is preliminary data.</text>
</comment>
<dbReference type="RefSeq" id="WP_136136502.1">
    <property type="nucleotide sequence ID" value="NZ_SDGV01000011.1"/>
</dbReference>
<evidence type="ECO:0000313" key="13">
    <source>
        <dbReference type="EMBL" id="THB61490.1"/>
    </source>
</evidence>
<evidence type="ECO:0000313" key="14">
    <source>
        <dbReference type="Proteomes" id="UP000310506"/>
    </source>
</evidence>
<comment type="pathway">
    <text evidence="1 10">Amino-acid biosynthesis; L-phenylalanine biosynthesis; phenylpyruvate from prephenate: step 1/1.</text>
</comment>
<dbReference type="EC" id="4.2.1.51" evidence="2 10"/>
<gene>
    <name evidence="10 13" type="primary">pheA</name>
    <name evidence="13" type="ORF">ESZ54_04540</name>
</gene>
<dbReference type="InterPro" id="IPR045865">
    <property type="entry name" value="ACT-like_dom_sf"/>
</dbReference>
<evidence type="ECO:0000256" key="6">
    <source>
        <dbReference type="ARBA" id="ARBA00023222"/>
    </source>
</evidence>
<evidence type="ECO:0000256" key="7">
    <source>
        <dbReference type="ARBA" id="ARBA00023239"/>
    </source>
</evidence>
<accession>A0A4S3B6F7</accession>
<dbReference type="AlphaFoldDB" id="A0A4S3B6F7"/>
<dbReference type="SUPFAM" id="SSF55021">
    <property type="entry name" value="ACT-like"/>
    <property type="match status" value="1"/>
</dbReference>
<dbReference type="NCBIfam" id="NF008865">
    <property type="entry name" value="PRK11898.1"/>
    <property type="match status" value="1"/>
</dbReference>
<dbReference type="UniPathway" id="UPA00121">
    <property type="reaction ID" value="UER00345"/>
</dbReference>
<dbReference type="SUPFAM" id="SSF53850">
    <property type="entry name" value="Periplasmic binding protein-like II"/>
    <property type="match status" value="1"/>
</dbReference>
<evidence type="ECO:0000256" key="9">
    <source>
        <dbReference type="PIRSR" id="PIRSR001500-2"/>
    </source>
</evidence>
<evidence type="ECO:0000256" key="8">
    <source>
        <dbReference type="ARBA" id="ARBA00047848"/>
    </source>
</evidence>
<dbReference type="GO" id="GO:0009094">
    <property type="term" value="P:L-phenylalanine biosynthetic process"/>
    <property type="evidence" value="ECO:0007669"/>
    <property type="project" value="UniProtKB-UniPathway"/>
</dbReference>
<dbReference type="Gene3D" id="3.30.70.260">
    <property type="match status" value="1"/>
</dbReference>
<dbReference type="Proteomes" id="UP000310506">
    <property type="component" value="Unassembled WGS sequence"/>
</dbReference>
<feature type="domain" description="ACT" evidence="12">
    <location>
        <begin position="198"/>
        <end position="274"/>
    </location>
</feature>
<comment type="catalytic activity">
    <reaction evidence="8 10">
        <text>prephenate + H(+) = 3-phenylpyruvate + CO2 + H2O</text>
        <dbReference type="Rhea" id="RHEA:21648"/>
        <dbReference type="ChEBI" id="CHEBI:15377"/>
        <dbReference type="ChEBI" id="CHEBI:15378"/>
        <dbReference type="ChEBI" id="CHEBI:16526"/>
        <dbReference type="ChEBI" id="CHEBI:18005"/>
        <dbReference type="ChEBI" id="CHEBI:29934"/>
        <dbReference type="EC" id="4.2.1.51"/>
    </reaction>
</comment>
<proteinExistence type="predicted"/>
<evidence type="ECO:0000259" key="12">
    <source>
        <dbReference type="PROSITE" id="PS51671"/>
    </source>
</evidence>
<feature type="site" description="Essential for prephenate dehydratase activity" evidence="9">
    <location>
        <position position="175"/>
    </location>
</feature>
<evidence type="ECO:0000256" key="2">
    <source>
        <dbReference type="ARBA" id="ARBA00013147"/>
    </source>
</evidence>
<evidence type="ECO:0000256" key="4">
    <source>
        <dbReference type="ARBA" id="ARBA00022605"/>
    </source>
</evidence>
<dbReference type="InterPro" id="IPR002912">
    <property type="entry name" value="ACT_dom"/>
</dbReference>
<dbReference type="PIRSF" id="PIRSF001500">
    <property type="entry name" value="Chor_mut_pdt_Ppr"/>
    <property type="match status" value="1"/>
</dbReference>
<dbReference type="PROSITE" id="PS51171">
    <property type="entry name" value="PREPHENATE_DEHYDR_3"/>
    <property type="match status" value="1"/>
</dbReference>
<organism evidence="13 14">
    <name type="scientific">Vagococcus silagei</name>
    <dbReference type="NCBI Taxonomy" id="2508885"/>
    <lineage>
        <taxon>Bacteria</taxon>
        <taxon>Bacillati</taxon>
        <taxon>Bacillota</taxon>
        <taxon>Bacilli</taxon>
        <taxon>Lactobacillales</taxon>
        <taxon>Enterococcaceae</taxon>
        <taxon>Vagococcus</taxon>
    </lineage>
</organism>
<dbReference type="OrthoDB" id="9802281at2"/>
<evidence type="ECO:0000256" key="1">
    <source>
        <dbReference type="ARBA" id="ARBA00004741"/>
    </source>
</evidence>
<dbReference type="InterPro" id="IPR001086">
    <property type="entry name" value="Preph_deHydtase"/>
</dbReference>
<keyword evidence="14" id="KW-1185">Reference proteome</keyword>
<keyword evidence="4 10" id="KW-0028">Amino-acid biosynthesis</keyword>
<dbReference type="InterPro" id="IPR008242">
    <property type="entry name" value="Chor_mutase/pphenate_deHydtase"/>
</dbReference>
<reference evidence="13 14" key="1">
    <citation type="submission" date="2019-01" db="EMBL/GenBank/DDBJ databases">
        <title>Vagococcus silagei sp. nov. isolated from brewer's grain.</title>
        <authorList>
            <person name="Guu J.-R."/>
        </authorList>
    </citation>
    <scope>NUCLEOTIDE SEQUENCE [LARGE SCALE GENOMIC DNA]</scope>
    <source>
        <strain evidence="13 14">2B-2</strain>
    </source>
</reference>
<dbReference type="Gene3D" id="3.40.190.10">
    <property type="entry name" value="Periplasmic binding protein-like II"/>
    <property type="match status" value="2"/>
</dbReference>
<dbReference type="PROSITE" id="PS51671">
    <property type="entry name" value="ACT"/>
    <property type="match status" value="1"/>
</dbReference>
<keyword evidence="6 10" id="KW-0584">Phenylalanine biosynthesis</keyword>
<feature type="domain" description="Prephenate dehydratase" evidence="11">
    <location>
        <begin position="2"/>
        <end position="182"/>
    </location>
</feature>
<keyword evidence="5 10" id="KW-0057">Aromatic amino acid biosynthesis</keyword>
<keyword evidence="7 10" id="KW-0456">Lyase</keyword>
<dbReference type="CDD" id="cd04905">
    <property type="entry name" value="ACT_CM-PDT"/>
    <property type="match status" value="1"/>
</dbReference>
<sequence length="282" mass="32238">MKLAYLGPEGSFTSEIASLYDQSYQLIPSFSIYDCLEKLNKEEVDLAVVPIENSIEGSVNQAIDYLYHHSVFHIQAEFILPIKQAMLVHPNWVKKLEHIEGVRTHPQAFSQVHDYLTSHFRALTFTPTTSTSEGIKYVSEHPEQALLGVGLKQTGENLGLVCLEEDAQKTPSNETRFWVISKNKEAKVQLSKTIRQTIMLTLPEDQAGALHRILSPFAWRDINLTKIESRPLQTELGNYYFVLDILVEDAKWIEQAIAELLYHKIEVKNLGIYSAYRLNFDE</sequence>
<dbReference type="EMBL" id="SDGV01000011">
    <property type="protein sequence ID" value="THB61490.1"/>
    <property type="molecule type" value="Genomic_DNA"/>
</dbReference>
<dbReference type="Pfam" id="PF00800">
    <property type="entry name" value="PDT"/>
    <property type="match status" value="1"/>
</dbReference>
<evidence type="ECO:0000256" key="5">
    <source>
        <dbReference type="ARBA" id="ARBA00023141"/>
    </source>
</evidence>
<dbReference type="GO" id="GO:0005737">
    <property type="term" value="C:cytoplasm"/>
    <property type="evidence" value="ECO:0007669"/>
    <property type="project" value="TreeGrafter"/>
</dbReference>